<protein>
    <submittedName>
        <fullName evidence="1">Uncharacterized protein</fullName>
    </submittedName>
</protein>
<reference evidence="1 2" key="1">
    <citation type="submission" date="2019-08" db="EMBL/GenBank/DDBJ databases">
        <title>Complete genome sequence of Candidatus Uab amorphum.</title>
        <authorList>
            <person name="Shiratori T."/>
            <person name="Suzuki S."/>
            <person name="Kakizawa Y."/>
            <person name="Ishida K."/>
        </authorList>
    </citation>
    <scope>NUCLEOTIDE SEQUENCE [LARGE SCALE GENOMIC DNA]</scope>
    <source>
        <strain evidence="1 2">SRT547</strain>
    </source>
</reference>
<dbReference type="AlphaFoldDB" id="A0A5S9IPJ4"/>
<keyword evidence="2" id="KW-1185">Reference proteome</keyword>
<dbReference type="EMBL" id="AP019860">
    <property type="protein sequence ID" value="BBM85524.1"/>
    <property type="molecule type" value="Genomic_DNA"/>
</dbReference>
<name>A0A5S9IPJ4_UABAM</name>
<organism evidence="1 2">
    <name type="scientific">Uabimicrobium amorphum</name>
    <dbReference type="NCBI Taxonomy" id="2596890"/>
    <lineage>
        <taxon>Bacteria</taxon>
        <taxon>Pseudomonadati</taxon>
        <taxon>Planctomycetota</taxon>
        <taxon>Candidatus Uabimicrobiia</taxon>
        <taxon>Candidatus Uabimicrobiales</taxon>
        <taxon>Candidatus Uabimicrobiaceae</taxon>
        <taxon>Candidatus Uabimicrobium</taxon>
    </lineage>
</organism>
<dbReference type="Proteomes" id="UP000326354">
    <property type="component" value="Chromosome"/>
</dbReference>
<evidence type="ECO:0000313" key="2">
    <source>
        <dbReference type="Proteomes" id="UP000326354"/>
    </source>
</evidence>
<dbReference type="RefSeq" id="WP_151969622.1">
    <property type="nucleotide sequence ID" value="NZ_AP019860.1"/>
</dbReference>
<accession>A0A5S9IPJ4</accession>
<proteinExistence type="predicted"/>
<dbReference type="KEGG" id="uam:UABAM_03893"/>
<sequence>MYKFFIVVFITCGLLLAEEKPSFAKKIEKLTTSTWTVEINFPHQLIGPIVGGGGYQGPERIMSVHFSPQKGFIAIFHNGETKTKHTWLWRKQRNTLHYLTETKKTKTGVKLLLPENINTLTQVNAILKKHHPQVFEFVTATKISAAGARKSKTVPITSVFPHIFMRDIQKQFTGKFYQNNMHEVVFSKKGKTTGIFHNAHKILYIDKREPIFVVVGEKKHQHLLICIYKFQEENQVDMNSDEIDKNFVDFAIKTLEVTK</sequence>
<gene>
    <name evidence="1" type="ORF">UABAM_03893</name>
</gene>
<evidence type="ECO:0000313" key="1">
    <source>
        <dbReference type="EMBL" id="BBM85524.1"/>
    </source>
</evidence>